<evidence type="ECO:0000313" key="2">
    <source>
        <dbReference type="EMBL" id="GAA0184284.1"/>
    </source>
</evidence>
<dbReference type="Proteomes" id="UP001454036">
    <property type="component" value="Unassembled WGS sequence"/>
</dbReference>
<evidence type="ECO:0000313" key="3">
    <source>
        <dbReference type="Proteomes" id="UP001454036"/>
    </source>
</evidence>
<gene>
    <name evidence="2" type="ORF">LIER_31572</name>
</gene>
<dbReference type="AlphaFoldDB" id="A0AAV3RS38"/>
<feature type="compositionally biased region" description="Basic and acidic residues" evidence="1">
    <location>
        <begin position="81"/>
        <end position="90"/>
    </location>
</feature>
<comment type="caution">
    <text evidence="2">The sequence shown here is derived from an EMBL/GenBank/DDBJ whole genome shotgun (WGS) entry which is preliminary data.</text>
</comment>
<proteinExistence type="predicted"/>
<feature type="region of interest" description="Disordered" evidence="1">
    <location>
        <begin position="54"/>
        <end position="120"/>
    </location>
</feature>
<protein>
    <submittedName>
        <fullName evidence="2">Uncharacterized protein</fullName>
    </submittedName>
</protein>
<keyword evidence="3" id="KW-1185">Reference proteome</keyword>
<reference evidence="2 3" key="1">
    <citation type="submission" date="2024-01" db="EMBL/GenBank/DDBJ databases">
        <title>The complete chloroplast genome sequence of Lithospermum erythrorhizon: insights into the phylogenetic relationship among Boraginaceae species and the maternal lineages of purple gromwells.</title>
        <authorList>
            <person name="Okada T."/>
            <person name="Watanabe K."/>
        </authorList>
    </citation>
    <scope>NUCLEOTIDE SEQUENCE [LARGE SCALE GENOMIC DNA]</scope>
</reference>
<evidence type="ECO:0000256" key="1">
    <source>
        <dbReference type="SAM" id="MobiDB-lite"/>
    </source>
</evidence>
<sequence length="134" mass="15312">MSKPYSQEVYGLSTIAEGGAGKNNHNLVVQNDHKMHNYEASEAVHDREIHTIDHGMSMNNNSGNYHPRHGHMGHSVNPFENKLKSVDHGQYHHNSNIDYDNFGKEPVYEDSDDGEDDPRAARSVGLFSLWRWRQ</sequence>
<organism evidence="2 3">
    <name type="scientific">Lithospermum erythrorhizon</name>
    <name type="common">Purple gromwell</name>
    <name type="synonym">Lithospermum officinale var. erythrorhizon</name>
    <dbReference type="NCBI Taxonomy" id="34254"/>
    <lineage>
        <taxon>Eukaryota</taxon>
        <taxon>Viridiplantae</taxon>
        <taxon>Streptophyta</taxon>
        <taxon>Embryophyta</taxon>
        <taxon>Tracheophyta</taxon>
        <taxon>Spermatophyta</taxon>
        <taxon>Magnoliopsida</taxon>
        <taxon>eudicotyledons</taxon>
        <taxon>Gunneridae</taxon>
        <taxon>Pentapetalae</taxon>
        <taxon>asterids</taxon>
        <taxon>lamiids</taxon>
        <taxon>Boraginales</taxon>
        <taxon>Boraginaceae</taxon>
        <taxon>Boraginoideae</taxon>
        <taxon>Lithospermeae</taxon>
        <taxon>Lithospermum</taxon>
    </lineage>
</organism>
<accession>A0AAV3RS38</accession>
<name>A0AAV3RS38_LITER</name>
<dbReference type="EMBL" id="BAABME010011783">
    <property type="protein sequence ID" value="GAA0184284.1"/>
    <property type="molecule type" value="Genomic_DNA"/>
</dbReference>